<evidence type="ECO:0000256" key="7">
    <source>
        <dbReference type="ARBA" id="ARBA00022777"/>
    </source>
</evidence>
<dbReference type="PRINTS" id="PR00344">
    <property type="entry name" value="BCTRLSENSOR"/>
</dbReference>
<evidence type="ECO:0000313" key="16">
    <source>
        <dbReference type="Proteomes" id="UP000305675"/>
    </source>
</evidence>
<keyword evidence="5" id="KW-0808">Transferase</keyword>
<dbReference type="Gene3D" id="1.10.287.130">
    <property type="match status" value="1"/>
</dbReference>
<dbReference type="GO" id="GO:0005886">
    <property type="term" value="C:plasma membrane"/>
    <property type="evidence" value="ECO:0007669"/>
    <property type="project" value="TreeGrafter"/>
</dbReference>
<dbReference type="AlphaFoldDB" id="A0A4U1BRN3"/>
<organism evidence="15 16">
    <name type="scientific">Ferrimonas aestuarii</name>
    <dbReference type="NCBI Taxonomy" id="2569539"/>
    <lineage>
        <taxon>Bacteria</taxon>
        <taxon>Pseudomonadati</taxon>
        <taxon>Pseudomonadota</taxon>
        <taxon>Gammaproteobacteria</taxon>
        <taxon>Alteromonadales</taxon>
        <taxon>Ferrimonadaceae</taxon>
        <taxon>Ferrimonas</taxon>
    </lineage>
</organism>
<feature type="domain" description="Histidine kinase" evidence="13">
    <location>
        <begin position="174"/>
        <end position="391"/>
    </location>
</feature>
<evidence type="ECO:0000256" key="3">
    <source>
        <dbReference type="ARBA" id="ARBA00012438"/>
    </source>
</evidence>
<dbReference type="SMART" id="SM00387">
    <property type="entry name" value="HATPase_c"/>
    <property type="match status" value="1"/>
</dbReference>
<comment type="subcellular location">
    <subcellularLocation>
        <location evidence="2">Membrane</location>
    </subcellularLocation>
</comment>
<evidence type="ECO:0000256" key="1">
    <source>
        <dbReference type="ARBA" id="ARBA00000085"/>
    </source>
</evidence>
<dbReference type="Gene3D" id="6.10.340.10">
    <property type="match status" value="1"/>
</dbReference>
<dbReference type="Gene3D" id="3.30.565.10">
    <property type="entry name" value="Histidine kinase-like ATPase, C-terminal domain"/>
    <property type="match status" value="1"/>
</dbReference>
<dbReference type="SUPFAM" id="SSF47384">
    <property type="entry name" value="Homodimeric domain of signal transducing histidine kinase"/>
    <property type="match status" value="1"/>
</dbReference>
<evidence type="ECO:0000256" key="9">
    <source>
        <dbReference type="ARBA" id="ARBA00023012"/>
    </source>
</evidence>
<comment type="caution">
    <text evidence="15">The sequence shown here is derived from an EMBL/GenBank/DDBJ whole genome shotgun (WGS) entry which is preliminary data.</text>
</comment>
<feature type="coiled-coil region" evidence="11">
    <location>
        <begin position="198"/>
        <end position="225"/>
    </location>
</feature>
<evidence type="ECO:0000256" key="5">
    <source>
        <dbReference type="ARBA" id="ARBA00022679"/>
    </source>
</evidence>
<evidence type="ECO:0000256" key="10">
    <source>
        <dbReference type="ARBA" id="ARBA00023136"/>
    </source>
</evidence>
<dbReference type="PANTHER" id="PTHR45436">
    <property type="entry name" value="SENSOR HISTIDINE KINASE YKOH"/>
    <property type="match status" value="1"/>
</dbReference>
<comment type="catalytic activity">
    <reaction evidence="1">
        <text>ATP + protein L-histidine = ADP + protein N-phospho-L-histidine.</text>
        <dbReference type="EC" id="2.7.13.3"/>
    </reaction>
</comment>
<dbReference type="InterPro" id="IPR004358">
    <property type="entry name" value="Sig_transdc_His_kin-like_C"/>
</dbReference>
<evidence type="ECO:0000256" key="6">
    <source>
        <dbReference type="ARBA" id="ARBA00022692"/>
    </source>
</evidence>
<feature type="transmembrane region" description="Helical" evidence="12">
    <location>
        <begin position="85"/>
        <end position="111"/>
    </location>
</feature>
<keyword evidence="9" id="KW-0902">Two-component regulatory system</keyword>
<feature type="transmembrane region" description="Helical" evidence="12">
    <location>
        <begin position="28"/>
        <end position="49"/>
    </location>
</feature>
<evidence type="ECO:0000256" key="11">
    <source>
        <dbReference type="SAM" id="Coils"/>
    </source>
</evidence>
<dbReference type="GO" id="GO:0000155">
    <property type="term" value="F:phosphorelay sensor kinase activity"/>
    <property type="evidence" value="ECO:0007669"/>
    <property type="project" value="InterPro"/>
</dbReference>
<dbReference type="SUPFAM" id="SSF55874">
    <property type="entry name" value="ATPase domain of HSP90 chaperone/DNA topoisomerase II/histidine kinase"/>
    <property type="match status" value="1"/>
</dbReference>
<dbReference type="PROSITE" id="PS50109">
    <property type="entry name" value="HIS_KIN"/>
    <property type="match status" value="1"/>
</dbReference>
<keyword evidence="8 12" id="KW-1133">Transmembrane helix</keyword>
<protein>
    <recommendedName>
        <fullName evidence="3">histidine kinase</fullName>
        <ecNumber evidence="3">2.7.13.3</ecNumber>
    </recommendedName>
</protein>
<proteinExistence type="predicted"/>
<dbReference type="Proteomes" id="UP000305675">
    <property type="component" value="Unassembled WGS sequence"/>
</dbReference>
<keyword evidence="10 12" id="KW-0472">Membrane</keyword>
<dbReference type="OrthoDB" id="9804645at2"/>
<dbReference type="InterPro" id="IPR050428">
    <property type="entry name" value="TCS_sensor_his_kinase"/>
</dbReference>
<name>A0A4U1BRN3_9GAMM</name>
<evidence type="ECO:0000256" key="8">
    <source>
        <dbReference type="ARBA" id="ARBA00022989"/>
    </source>
</evidence>
<keyword evidence="4" id="KW-0597">Phosphoprotein</keyword>
<dbReference type="CDD" id="cd00082">
    <property type="entry name" value="HisKA"/>
    <property type="match status" value="1"/>
</dbReference>
<dbReference type="InterPro" id="IPR036097">
    <property type="entry name" value="HisK_dim/P_sf"/>
</dbReference>
<keyword evidence="11" id="KW-0175">Coiled coil</keyword>
<dbReference type="InterPro" id="IPR036890">
    <property type="entry name" value="HATPase_C_sf"/>
</dbReference>
<keyword evidence="7 15" id="KW-0418">Kinase</keyword>
<dbReference type="InterPro" id="IPR005467">
    <property type="entry name" value="His_kinase_dom"/>
</dbReference>
<dbReference type="PROSITE" id="PS50885">
    <property type="entry name" value="HAMP"/>
    <property type="match status" value="1"/>
</dbReference>
<dbReference type="PANTHER" id="PTHR45436:SF8">
    <property type="entry name" value="HISTIDINE KINASE"/>
    <property type="match status" value="1"/>
</dbReference>
<evidence type="ECO:0000256" key="2">
    <source>
        <dbReference type="ARBA" id="ARBA00004370"/>
    </source>
</evidence>
<dbReference type="InterPro" id="IPR003594">
    <property type="entry name" value="HATPase_dom"/>
</dbReference>
<dbReference type="InterPro" id="IPR003661">
    <property type="entry name" value="HisK_dim/P_dom"/>
</dbReference>
<keyword evidence="6 12" id="KW-0812">Transmembrane</keyword>
<dbReference type="Pfam" id="PF02518">
    <property type="entry name" value="HATPase_c"/>
    <property type="match status" value="1"/>
</dbReference>
<sequence>MIRSLTTRLTQGVKLPTWLQSTATQQGLMFVLVSMLSLMLMASLSLAYVDYELGQQNKEIVKESKQLARGQNVDIDDDPIEDDDILAALTTGFVLSGLLVTGFTAAIVIAMTRASQRRINRIEQVLAAAAEGELSARTGETHKMNDLARIGVAVDEMLSRLEGSVAAMSDISANIAHELKTPITRLQHNLWNIKDAADALAIEDAQDLQRELEQAQSDSQRLASIFDALLRISQIESGARRSRFSEVDINAIIDTVADIYVDVADDAGMTLSVNKPDSALKIQGDRELLIQQLANLVENALRYCPQGSRIELEAHNQGNHIAITLADNGPGISDADKPRVFERLYRVDKSRTDGGLGLGLSLAKAVAGLHHGSISLYDNHPGLGVKIELPI</sequence>
<feature type="domain" description="HAMP" evidence="14">
    <location>
        <begin position="113"/>
        <end position="166"/>
    </location>
</feature>
<evidence type="ECO:0000259" key="14">
    <source>
        <dbReference type="PROSITE" id="PS50885"/>
    </source>
</evidence>
<dbReference type="InterPro" id="IPR003660">
    <property type="entry name" value="HAMP_dom"/>
</dbReference>
<accession>A0A4U1BRN3</accession>
<dbReference type="EC" id="2.7.13.3" evidence="3"/>
<evidence type="ECO:0000256" key="12">
    <source>
        <dbReference type="SAM" id="Phobius"/>
    </source>
</evidence>
<dbReference type="SMART" id="SM00388">
    <property type="entry name" value="HisKA"/>
    <property type="match status" value="1"/>
</dbReference>
<evidence type="ECO:0000256" key="4">
    <source>
        <dbReference type="ARBA" id="ARBA00022553"/>
    </source>
</evidence>
<reference evidence="15 16" key="1">
    <citation type="submission" date="2019-04" db="EMBL/GenBank/DDBJ databases">
        <authorList>
            <person name="Hwang J.C."/>
        </authorList>
    </citation>
    <scope>NUCLEOTIDE SEQUENCE [LARGE SCALE GENOMIC DNA]</scope>
    <source>
        <strain evidence="15 16">IMCC35002</strain>
    </source>
</reference>
<dbReference type="Pfam" id="PF00512">
    <property type="entry name" value="HisKA"/>
    <property type="match status" value="1"/>
</dbReference>
<keyword evidence="16" id="KW-1185">Reference proteome</keyword>
<dbReference type="RefSeq" id="WP_136861475.1">
    <property type="nucleotide sequence ID" value="NZ_SWCJ01000001.1"/>
</dbReference>
<gene>
    <name evidence="15" type="ORF">FCL42_00840</name>
</gene>
<evidence type="ECO:0000259" key="13">
    <source>
        <dbReference type="PROSITE" id="PS50109"/>
    </source>
</evidence>
<dbReference type="EMBL" id="SWCJ01000001">
    <property type="protein sequence ID" value="TKB58327.1"/>
    <property type="molecule type" value="Genomic_DNA"/>
</dbReference>
<evidence type="ECO:0000313" key="15">
    <source>
        <dbReference type="EMBL" id="TKB58327.1"/>
    </source>
</evidence>